<dbReference type="PANTHER" id="PTHR43876">
    <property type="entry name" value="UBIQUINONE BIOSYNTHESIS MONOOXYGENASE COQ6, MITOCHONDRIAL"/>
    <property type="match status" value="1"/>
</dbReference>
<keyword evidence="8" id="KW-0274">FAD</keyword>
<keyword evidence="10" id="KW-0503">Monooxygenase</keyword>
<dbReference type="PRINTS" id="PR00420">
    <property type="entry name" value="RNGMNOXGNASE"/>
</dbReference>
<dbReference type="GO" id="GO:0005737">
    <property type="term" value="C:cytoplasm"/>
    <property type="evidence" value="ECO:0007669"/>
    <property type="project" value="UniProtKB-SubCell"/>
</dbReference>
<dbReference type="InterPro" id="IPR010971">
    <property type="entry name" value="UbiH/COQ6"/>
</dbReference>
<proteinExistence type="inferred from homology"/>
<evidence type="ECO:0000256" key="1">
    <source>
        <dbReference type="ARBA" id="ARBA00001974"/>
    </source>
</evidence>
<evidence type="ECO:0000256" key="7">
    <source>
        <dbReference type="ARBA" id="ARBA00022688"/>
    </source>
</evidence>
<comment type="pathway">
    <text evidence="3">Cofactor biosynthesis; ubiquinone biosynthesis.</text>
</comment>
<evidence type="ECO:0000313" key="13">
    <source>
        <dbReference type="EMBL" id="PNI06063.1"/>
    </source>
</evidence>
<dbReference type="Pfam" id="PF01494">
    <property type="entry name" value="FAD_binding_3"/>
    <property type="match status" value="1"/>
</dbReference>
<gene>
    <name evidence="13" type="primary">ubiF</name>
    <name evidence="13" type="synonym">yleB</name>
    <name evidence="13" type="ORF">C1N32_03445</name>
</gene>
<evidence type="ECO:0000256" key="6">
    <source>
        <dbReference type="ARBA" id="ARBA00022630"/>
    </source>
</evidence>
<organism evidence="13 14">
    <name type="scientific">Vibrio diazotrophicus</name>
    <dbReference type="NCBI Taxonomy" id="685"/>
    <lineage>
        <taxon>Bacteria</taxon>
        <taxon>Pseudomonadati</taxon>
        <taxon>Pseudomonadota</taxon>
        <taxon>Gammaproteobacteria</taxon>
        <taxon>Vibrionales</taxon>
        <taxon>Vibrionaceae</taxon>
        <taxon>Vibrio</taxon>
    </lineage>
</organism>
<evidence type="ECO:0000256" key="8">
    <source>
        <dbReference type="ARBA" id="ARBA00022827"/>
    </source>
</evidence>
<evidence type="ECO:0000256" key="11">
    <source>
        <dbReference type="ARBA" id="ARBA00065734"/>
    </source>
</evidence>
<dbReference type="PANTHER" id="PTHR43876:SF10">
    <property type="entry name" value="3-DEMETHOXYUBIQUINOL 3-HYDROXYLASE"/>
    <property type="match status" value="1"/>
</dbReference>
<dbReference type="NCBIfam" id="TIGR01988">
    <property type="entry name" value="Ubi-OHases"/>
    <property type="match status" value="1"/>
</dbReference>
<dbReference type="InterPro" id="IPR002938">
    <property type="entry name" value="FAD-bd"/>
</dbReference>
<accession>A0A2J8I6B0</accession>
<dbReference type="GO" id="GO:0006744">
    <property type="term" value="P:ubiquinone biosynthetic process"/>
    <property type="evidence" value="ECO:0007669"/>
    <property type="project" value="UniProtKB-UniPathway"/>
</dbReference>
<sequence length="383" mass="42691">MNDFDIVVIGGGMVGAAAAIGFAKQGRKVAVVEGAKPQTFESSQAMDVRISAISQTSVNLLDSLGAWESIEAMRVCPYRRLETWEHPECRTRFSAQSLGLEQLGYMVENRVIQLGLWSSMEAYSNITLFCPDKLSNIQFGDRQSIELDSGAQLVCDWVIGADGANSQVRANANIGITAWDYRQHCMLINVETEKPQQDITWQQFFPSGPRSFLPLNGNQASLVWYDSPSRIKQLGMMTNEQLRLEIINHFPQELGDIKVLQKGSFPLTRRHAQTYVMNHCVLVGDSAHTINPLAGQGVNLGFKDVATLLDCTNTLEELTTGAFRSYERKRRPDNLLMQTGMDFFYKTFSNDIPPLKFARNAALKLAEQAGPAKEQVLRYALGL</sequence>
<dbReference type="NCBIfam" id="NF006460">
    <property type="entry name" value="PRK08849.1"/>
    <property type="match status" value="1"/>
</dbReference>
<dbReference type="Proteomes" id="UP000236449">
    <property type="component" value="Unassembled WGS sequence"/>
</dbReference>
<comment type="cofactor">
    <cofactor evidence="1">
        <name>FAD</name>
        <dbReference type="ChEBI" id="CHEBI:57692"/>
    </cofactor>
</comment>
<keyword evidence="7" id="KW-0831">Ubiquinone biosynthesis</keyword>
<name>A0A2J8I6B0_VIBDI</name>
<dbReference type="Gene3D" id="3.50.50.60">
    <property type="entry name" value="FAD/NAD(P)-binding domain"/>
    <property type="match status" value="2"/>
</dbReference>
<evidence type="ECO:0000256" key="10">
    <source>
        <dbReference type="ARBA" id="ARBA00023033"/>
    </source>
</evidence>
<comment type="subunit">
    <text evidence="11">Component of the Ubi complex metabolon, which regroups five ubiquinone biosynthesis proteins (UbiE, UbiF, UbiG, UbiH and UbiI) and two accessory factors (UbiK and the lipid-binding protein UbiJ).</text>
</comment>
<dbReference type="RefSeq" id="WP_102965408.1">
    <property type="nucleotide sequence ID" value="NZ_POSK01000002.1"/>
</dbReference>
<evidence type="ECO:0000313" key="14">
    <source>
        <dbReference type="Proteomes" id="UP000236449"/>
    </source>
</evidence>
<dbReference type="FunFam" id="3.50.50.60:FF:000048">
    <property type="entry name" value="2-octaprenyl-3-methyl-6-methoxy-1,4-benzoquinol hydroxylase"/>
    <property type="match status" value="1"/>
</dbReference>
<dbReference type="InterPro" id="IPR051205">
    <property type="entry name" value="UbiH/COQ6_monooxygenase"/>
</dbReference>
<dbReference type="UniPathway" id="UPA00232"/>
<reference evidence="13 14" key="1">
    <citation type="submission" date="2018-01" db="EMBL/GenBank/DDBJ databases">
        <title>Draft genome sequences of six Vibrio diazotrophicus strains isolated from deep-sea sediments of the Baltic Sea.</title>
        <authorList>
            <person name="Castillo D."/>
            <person name="Vandieken V."/>
            <person name="Chiang O."/>
            <person name="Middelboe M."/>
        </authorList>
    </citation>
    <scope>NUCLEOTIDE SEQUENCE [LARGE SCALE GENOMIC DNA]</scope>
    <source>
        <strain evidence="13 14">60.27F</strain>
    </source>
</reference>
<evidence type="ECO:0000256" key="2">
    <source>
        <dbReference type="ARBA" id="ARBA00004496"/>
    </source>
</evidence>
<dbReference type="EMBL" id="POSK01000002">
    <property type="protein sequence ID" value="PNI06063.1"/>
    <property type="molecule type" value="Genomic_DNA"/>
</dbReference>
<dbReference type="GO" id="GO:0110142">
    <property type="term" value="C:ubiquinone biosynthesis complex"/>
    <property type="evidence" value="ECO:0007669"/>
    <property type="project" value="UniProtKB-ARBA"/>
</dbReference>
<dbReference type="InterPro" id="IPR036188">
    <property type="entry name" value="FAD/NAD-bd_sf"/>
</dbReference>
<evidence type="ECO:0000256" key="5">
    <source>
        <dbReference type="ARBA" id="ARBA00022490"/>
    </source>
</evidence>
<evidence type="ECO:0000256" key="3">
    <source>
        <dbReference type="ARBA" id="ARBA00004749"/>
    </source>
</evidence>
<protein>
    <submittedName>
        <fullName evidence="13">2-octaprenyl-3-methyl-6-methoxy-1,4-benzoquinol hydroxylase</fullName>
    </submittedName>
</protein>
<evidence type="ECO:0000259" key="12">
    <source>
        <dbReference type="Pfam" id="PF01494"/>
    </source>
</evidence>
<dbReference type="OrthoDB" id="9769565at2"/>
<feature type="domain" description="FAD-binding" evidence="12">
    <location>
        <begin position="4"/>
        <end position="309"/>
    </location>
</feature>
<evidence type="ECO:0000256" key="9">
    <source>
        <dbReference type="ARBA" id="ARBA00023002"/>
    </source>
</evidence>
<dbReference type="FunFam" id="3.50.50.60:FF:000021">
    <property type="entry name" value="Ubiquinone biosynthesis monooxygenase COQ6"/>
    <property type="match status" value="1"/>
</dbReference>
<comment type="caution">
    <text evidence="13">The sequence shown here is derived from an EMBL/GenBank/DDBJ whole genome shotgun (WGS) entry which is preliminary data.</text>
</comment>
<dbReference type="GO" id="GO:0071949">
    <property type="term" value="F:FAD binding"/>
    <property type="evidence" value="ECO:0007669"/>
    <property type="project" value="InterPro"/>
</dbReference>
<dbReference type="SUPFAM" id="SSF51905">
    <property type="entry name" value="FAD/NAD(P)-binding domain"/>
    <property type="match status" value="1"/>
</dbReference>
<comment type="subcellular location">
    <subcellularLocation>
        <location evidence="2">Cytoplasm</location>
    </subcellularLocation>
</comment>
<dbReference type="AlphaFoldDB" id="A0A2J8I6B0"/>
<dbReference type="GO" id="GO:0008682">
    <property type="term" value="F:3-demethoxyubiquinol 3-hydroxylase activity"/>
    <property type="evidence" value="ECO:0007669"/>
    <property type="project" value="TreeGrafter"/>
</dbReference>
<keyword evidence="9" id="KW-0560">Oxidoreductase</keyword>
<comment type="similarity">
    <text evidence="4">Belongs to the UbiH/COQ6 family.</text>
</comment>
<evidence type="ECO:0000256" key="4">
    <source>
        <dbReference type="ARBA" id="ARBA00005349"/>
    </source>
</evidence>
<keyword evidence="6" id="KW-0285">Flavoprotein</keyword>
<keyword evidence="5" id="KW-0963">Cytoplasm</keyword>